<evidence type="ECO:0000313" key="1">
    <source>
        <dbReference type="EMBL" id="MDM5271176.1"/>
    </source>
</evidence>
<protein>
    <submittedName>
        <fullName evidence="1">Transcriptional regulator</fullName>
    </submittedName>
</protein>
<dbReference type="InterPro" id="IPR011322">
    <property type="entry name" value="N-reg_PII-like_a/b"/>
</dbReference>
<gene>
    <name evidence="1" type="ORF">PGH07_03215</name>
</gene>
<dbReference type="Proteomes" id="UP001169069">
    <property type="component" value="Unassembled WGS sequence"/>
</dbReference>
<proteinExistence type="predicted"/>
<accession>A0ABT7QXW1</accession>
<organism evidence="1 2">
    <name type="scientific">Sulfurovum zhangzhouensis</name>
    <dbReference type="NCBI Taxonomy" id="3019067"/>
    <lineage>
        <taxon>Bacteria</taxon>
        <taxon>Pseudomonadati</taxon>
        <taxon>Campylobacterota</taxon>
        <taxon>Epsilonproteobacteria</taxon>
        <taxon>Campylobacterales</taxon>
        <taxon>Sulfurovaceae</taxon>
        <taxon>Sulfurovum</taxon>
    </lineage>
</organism>
<dbReference type="EMBL" id="JAQIBD010000001">
    <property type="protein sequence ID" value="MDM5271176.1"/>
    <property type="molecule type" value="Genomic_DNA"/>
</dbReference>
<dbReference type="SUPFAM" id="SSF54913">
    <property type="entry name" value="GlnB-like"/>
    <property type="match status" value="1"/>
</dbReference>
<dbReference type="RefSeq" id="WP_289412497.1">
    <property type="nucleotide sequence ID" value="NZ_JAQIBD010000001.1"/>
</dbReference>
<reference evidence="1" key="1">
    <citation type="submission" date="2023-01" db="EMBL/GenBank/DDBJ databases">
        <title>Sulfurovum sp. zt1-1 genome assembly.</title>
        <authorList>
            <person name="Wang J."/>
        </authorList>
    </citation>
    <scope>NUCLEOTIDE SEQUENCE</scope>
    <source>
        <strain evidence="1">Zt1-1</strain>
    </source>
</reference>
<comment type="caution">
    <text evidence="1">The sequence shown here is derived from an EMBL/GenBank/DDBJ whole genome shotgun (WGS) entry which is preliminary data.</text>
</comment>
<sequence length="121" mass="13449">MKFSALITVIQDKDEERAIEVAKDSGAGSVTILHGKNIGLKEKKVFFGLTLEENVSVLLFVLPRKLTMKVMRALREEFDLDNPDNSGMAFTLPLTHVAGLDTDELHQFEDNIKTMLGGIQC</sequence>
<name>A0ABT7QXW1_9BACT</name>
<keyword evidence="2" id="KW-1185">Reference proteome</keyword>
<evidence type="ECO:0000313" key="2">
    <source>
        <dbReference type="Proteomes" id="UP001169069"/>
    </source>
</evidence>